<dbReference type="AlphaFoldDB" id="A0AB39U5U7"/>
<keyword evidence="1" id="KW-1133">Transmembrane helix</keyword>
<organism evidence="2">
    <name type="scientific">Bifidobacterium aquikefiricola</name>
    <dbReference type="NCBI Taxonomy" id="3059038"/>
    <lineage>
        <taxon>Bacteria</taxon>
        <taxon>Bacillati</taxon>
        <taxon>Actinomycetota</taxon>
        <taxon>Actinomycetes</taxon>
        <taxon>Bifidobacteriales</taxon>
        <taxon>Bifidobacteriaceae</taxon>
        <taxon>Bifidobacterium</taxon>
    </lineage>
</organism>
<sequence>MHINRRNVSAVVESSNSKDWSPIPLKHVIQGHLITEALMIPAYLLACWLVGLVIAAASIPFETLFIVVVISALVSAVPNAWILHIFSVRERTDYPSLRYLGLQVVCLICIACLTTMLAARAGLAALMIGLVMGIVNLLINVLLNSKEPLSREEVQQKMEQTRQMTQEVFADEISHVHESQQAKLDEINRKHGIDKLH</sequence>
<protein>
    <submittedName>
        <fullName evidence="2">Uncharacterized protein</fullName>
    </submittedName>
</protein>
<evidence type="ECO:0000313" key="2">
    <source>
        <dbReference type="EMBL" id="XDS44240.1"/>
    </source>
</evidence>
<dbReference type="RefSeq" id="WP_369343832.1">
    <property type="nucleotide sequence ID" value="NZ_CP129674.1"/>
</dbReference>
<dbReference type="KEGG" id="baqk:QN215_08220"/>
<reference evidence="2" key="1">
    <citation type="submission" date="2023-07" db="EMBL/GenBank/DDBJ databases">
        <title>Bifidobacterium aquikefiriaerophilum sp. nov. and Bifidobacterium eccum sp. nov., isolated from water kefir.</title>
        <authorList>
            <person name="Breselge S."/>
            <person name="Bellassi P."/>
            <person name="Barcenilla C."/>
            <person name="Alvarez-Ordonez A."/>
            <person name="Morelli L."/>
            <person name="Cotter P.D."/>
        </authorList>
    </citation>
    <scope>NUCLEOTIDE SEQUENCE</scope>
    <source>
        <strain evidence="2">WK041_4_12</strain>
    </source>
</reference>
<feature type="transmembrane region" description="Helical" evidence="1">
    <location>
        <begin position="99"/>
        <end position="118"/>
    </location>
</feature>
<feature type="transmembrane region" description="Helical" evidence="1">
    <location>
        <begin position="40"/>
        <end position="59"/>
    </location>
</feature>
<accession>A0AB39U5U7</accession>
<dbReference type="EMBL" id="CP129674">
    <property type="protein sequence ID" value="XDS44240.1"/>
    <property type="molecule type" value="Genomic_DNA"/>
</dbReference>
<feature type="transmembrane region" description="Helical" evidence="1">
    <location>
        <begin position="65"/>
        <end position="87"/>
    </location>
</feature>
<feature type="transmembrane region" description="Helical" evidence="1">
    <location>
        <begin position="124"/>
        <end position="143"/>
    </location>
</feature>
<keyword evidence="1" id="KW-0472">Membrane</keyword>
<evidence type="ECO:0000256" key="1">
    <source>
        <dbReference type="SAM" id="Phobius"/>
    </source>
</evidence>
<keyword evidence="1" id="KW-0812">Transmembrane</keyword>
<gene>
    <name evidence="2" type="ORF">QN215_08220</name>
</gene>
<proteinExistence type="predicted"/>
<name>A0AB39U5U7_9BIFI</name>